<organism evidence="2 3">
    <name type="scientific">Liparis tanakae</name>
    <name type="common">Tanaka's snailfish</name>
    <dbReference type="NCBI Taxonomy" id="230148"/>
    <lineage>
        <taxon>Eukaryota</taxon>
        <taxon>Metazoa</taxon>
        <taxon>Chordata</taxon>
        <taxon>Craniata</taxon>
        <taxon>Vertebrata</taxon>
        <taxon>Euteleostomi</taxon>
        <taxon>Actinopterygii</taxon>
        <taxon>Neopterygii</taxon>
        <taxon>Teleostei</taxon>
        <taxon>Neoteleostei</taxon>
        <taxon>Acanthomorphata</taxon>
        <taxon>Eupercaria</taxon>
        <taxon>Perciformes</taxon>
        <taxon>Cottioidei</taxon>
        <taxon>Cottales</taxon>
        <taxon>Liparidae</taxon>
        <taxon>Liparis</taxon>
    </lineage>
</organism>
<accession>A0A4Z2FEK8</accession>
<sequence>MKYLLFIVDVSHVNTRNTLGTAAGRHEINAARRDSGGKSHVREFRSQRSCGVALTSELLSEQLYLGHLVLQWIEERGVDTDARVSACSLGNTLTTSPHAAPWRQSSVPQGLHLYYASNPVETEELRGTTTPNFTAWSASSEPYSIQLLLLQHTYGEHSMSSHSMSSHSDHVLSETREWQGRRGET</sequence>
<feature type="region of interest" description="Disordered" evidence="1">
    <location>
        <begin position="159"/>
        <end position="185"/>
    </location>
</feature>
<gene>
    <name evidence="2" type="ORF">EYF80_050261</name>
</gene>
<feature type="compositionally biased region" description="Basic and acidic residues" evidence="1">
    <location>
        <begin position="167"/>
        <end position="185"/>
    </location>
</feature>
<keyword evidence="3" id="KW-1185">Reference proteome</keyword>
<evidence type="ECO:0000313" key="2">
    <source>
        <dbReference type="EMBL" id="TNN39579.1"/>
    </source>
</evidence>
<proteinExistence type="predicted"/>
<reference evidence="2 3" key="1">
    <citation type="submission" date="2019-03" db="EMBL/GenBank/DDBJ databases">
        <title>First draft genome of Liparis tanakae, snailfish: a comprehensive survey of snailfish specific genes.</title>
        <authorList>
            <person name="Kim W."/>
            <person name="Song I."/>
            <person name="Jeong J.-H."/>
            <person name="Kim D."/>
            <person name="Kim S."/>
            <person name="Ryu S."/>
            <person name="Song J.Y."/>
            <person name="Lee S.K."/>
        </authorList>
    </citation>
    <scope>NUCLEOTIDE SEQUENCE [LARGE SCALE GENOMIC DNA]</scope>
    <source>
        <tissue evidence="2">Muscle</tissue>
    </source>
</reference>
<name>A0A4Z2FEK8_9TELE</name>
<protein>
    <submittedName>
        <fullName evidence="2">Uncharacterized protein</fullName>
    </submittedName>
</protein>
<dbReference type="AlphaFoldDB" id="A0A4Z2FEK8"/>
<evidence type="ECO:0000313" key="3">
    <source>
        <dbReference type="Proteomes" id="UP000314294"/>
    </source>
</evidence>
<evidence type="ECO:0000256" key="1">
    <source>
        <dbReference type="SAM" id="MobiDB-lite"/>
    </source>
</evidence>
<dbReference type="Proteomes" id="UP000314294">
    <property type="component" value="Unassembled WGS sequence"/>
</dbReference>
<comment type="caution">
    <text evidence="2">The sequence shown here is derived from an EMBL/GenBank/DDBJ whole genome shotgun (WGS) entry which is preliminary data.</text>
</comment>
<dbReference type="EMBL" id="SRLO01001268">
    <property type="protein sequence ID" value="TNN39579.1"/>
    <property type="molecule type" value="Genomic_DNA"/>
</dbReference>